<keyword evidence="4" id="KW-1185">Reference proteome</keyword>
<sequence length="283" mass="31981">MMAVKRPLTLTFILILFIVYLIGPATAAPGGYIVKPAPETDPDEEVHEFTPISFWELSPRAMLIDIAICISPALIFPVELLFAVKLWIYLGYRKVAKYNVLDNNIRSEMFEHICNNPGITFSALARECNIGKGTQQYHLKVLKREHKIVSVKKKGQTGFFENNEKYEELQQTILMQLRSDTVRHIYEILIRHPNISRKELSRCLGRSGSAVTWQMDRLCAEGTVSATKSGKYTRYLLNPKAKEILRDYLPDYPAADATGQAQKESSELRSAVLVTSGEIPSSD</sequence>
<accession>A0A9X9S464</accession>
<dbReference type="PANTHER" id="PTHR36216:SF1">
    <property type="entry name" value="HTH ARSR-TYPE DOMAIN-CONTAINING PROTEIN"/>
    <property type="match status" value="1"/>
</dbReference>
<dbReference type="RefSeq" id="WP_268186691.1">
    <property type="nucleotide sequence ID" value="NZ_CP113361.1"/>
</dbReference>
<dbReference type="GeneID" id="76833613"/>
<name>A0A9X9S464_METOG</name>
<dbReference type="SUPFAM" id="SSF46785">
    <property type="entry name" value="Winged helix' DNA-binding domain"/>
    <property type="match status" value="2"/>
</dbReference>
<evidence type="ECO:0000313" key="3">
    <source>
        <dbReference type="EMBL" id="WAI01458.1"/>
    </source>
</evidence>
<evidence type="ECO:0000256" key="1">
    <source>
        <dbReference type="SAM" id="Phobius"/>
    </source>
</evidence>
<dbReference type="InterPro" id="IPR036388">
    <property type="entry name" value="WH-like_DNA-bd_sf"/>
</dbReference>
<dbReference type="Pfam" id="PF13412">
    <property type="entry name" value="HTH_24"/>
    <property type="match status" value="1"/>
</dbReference>
<keyword evidence="1" id="KW-0812">Transmembrane</keyword>
<reference evidence="3" key="1">
    <citation type="submission" date="2022-11" db="EMBL/GenBank/DDBJ databases">
        <title>Complete genome sequence of Methanogenium organophilum DSM 3596.</title>
        <authorList>
            <person name="Chen S.-C."/>
            <person name="Lai S.-J."/>
            <person name="You Y.-T."/>
        </authorList>
    </citation>
    <scope>NUCLEOTIDE SEQUENCE</scope>
    <source>
        <strain evidence="3">DSM 3596</strain>
    </source>
</reference>
<dbReference type="InterPro" id="IPR036390">
    <property type="entry name" value="WH_DNA-bd_sf"/>
</dbReference>
<dbReference type="InterPro" id="IPR011991">
    <property type="entry name" value="ArsR-like_HTH"/>
</dbReference>
<dbReference type="EMBL" id="CP113361">
    <property type="protein sequence ID" value="WAI01458.1"/>
    <property type="molecule type" value="Genomic_DNA"/>
</dbReference>
<dbReference type="PANTHER" id="PTHR36216">
    <property type="entry name" value="TRANSCRIPTIONAL REGULATOR, TRMB"/>
    <property type="match status" value="1"/>
</dbReference>
<dbReference type="Proteomes" id="UP001163096">
    <property type="component" value="Chromosome"/>
</dbReference>
<dbReference type="CDD" id="cd00090">
    <property type="entry name" value="HTH_ARSR"/>
    <property type="match status" value="2"/>
</dbReference>
<feature type="domain" description="HVO-0163 N-terminal HTH" evidence="2">
    <location>
        <begin position="104"/>
        <end position="173"/>
    </location>
</feature>
<evidence type="ECO:0000313" key="4">
    <source>
        <dbReference type="Proteomes" id="UP001163096"/>
    </source>
</evidence>
<dbReference type="KEGG" id="mou:OU421_00885"/>
<keyword evidence="1" id="KW-0472">Membrane</keyword>
<dbReference type="Gene3D" id="1.10.10.10">
    <property type="entry name" value="Winged helix-like DNA-binding domain superfamily/Winged helix DNA-binding domain"/>
    <property type="match status" value="2"/>
</dbReference>
<dbReference type="Pfam" id="PF24266">
    <property type="entry name" value="HTH_HVO_0163_N"/>
    <property type="match status" value="1"/>
</dbReference>
<gene>
    <name evidence="3" type="ORF">OU421_00885</name>
</gene>
<evidence type="ECO:0000259" key="2">
    <source>
        <dbReference type="Pfam" id="PF24266"/>
    </source>
</evidence>
<dbReference type="InterPro" id="IPR056504">
    <property type="entry name" value="HTH_HVO_0163_N"/>
</dbReference>
<protein>
    <submittedName>
        <fullName evidence="3">Winged helix-turn-helix transcriptional regulator</fullName>
    </submittedName>
</protein>
<feature type="transmembrane region" description="Helical" evidence="1">
    <location>
        <begin position="61"/>
        <end position="84"/>
    </location>
</feature>
<dbReference type="AlphaFoldDB" id="A0A9X9S464"/>
<organism evidence="3 4">
    <name type="scientific">Methanogenium organophilum</name>
    <dbReference type="NCBI Taxonomy" id="2199"/>
    <lineage>
        <taxon>Archaea</taxon>
        <taxon>Methanobacteriati</taxon>
        <taxon>Methanobacteriota</taxon>
        <taxon>Stenosarchaea group</taxon>
        <taxon>Methanomicrobia</taxon>
        <taxon>Methanomicrobiales</taxon>
        <taxon>Methanomicrobiaceae</taxon>
        <taxon>Methanogenium</taxon>
    </lineage>
</organism>
<proteinExistence type="predicted"/>
<keyword evidence="1" id="KW-1133">Transmembrane helix</keyword>